<evidence type="ECO:0000256" key="1">
    <source>
        <dbReference type="ARBA" id="ARBA00004167"/>
    </source>
</evidence>
<reference evidence="5 6" key="1">
    <citation type="submission" date="2023-12" db="EMBL/GenBank/DDBJ databases">
        <title>the genome sequence of Hyalangium sp. s54d21.</title>
        <authorList>
            <person name="Zhang X."/>
        </authorList>
    </citation>
    <scope>NUCLEOTIDE SEQUENCE [LARGE SCALE GENOMIC DNA]</scope>
    <source>
        <strain evidence="6">s54d21</strain>
    </source>
</reference>
<dbReference type="InterPro" id="IPR001107">
    <property type="entry name" value="Band_7"/>
</dbReference>
<dbReference type="Gene3D" id="3.30.479.30">
    <property type="entry name" value="Band 7 domain"/>
    <property type="match status" value="1"/>
</dbReference>
<dbReference type="Pfam" id="PF01145">
    <property type="entry name" value="Band_7"/>
    <property type="match status" value="1"/>
</dbReference>
<dbReference type="PANTHER" id="PTHR42911">
    <property type="entry name" value="MODULATOR OF FTSH PROTEASE HFLC"/>
    <property type="match status" value="1"/>
</dbReference>
<protein>
    <submittedName>
        <fullName evidence="5">SPFH domain-containing protein</fullName>
    </submittedName>
</protein>
<name>A0ABU5HE73_9BACT</name>
<feature type="compositionally biased region" description="Basic and acidic residues" evidence="3">
    <location>
        <begin position="291"/>
        <end position="311"/>
    </location>
</feature>
<feature type="coiled-coil region" evidence="2">
    <location>
        <begin position="337"/>
        <end position="377"/>
    </location>
</feature>
<proteinExistence type="predicted"/>
<feature type="region of interest" description="Disordered" evidence="3">
    <location>
        <begin position="273"/>
        <end position="311"/>
    </location>
</feature>
<dbReference type="RefSeq" id="WP_321550151.1">
    <property type="nucleotide sequence ID" value="NZ_JAXIVS010000014.1"/>
</dbReference>
<accession>A0ABU5HE73</accession>
<dbReference type="InterPro" id="IPR036013">
    <property type="entry name" value="Band_7/SPFH_dom_sf"/>
</dbReference>
<evidence type="ECO:0000256" key="3">
    <source>
        <dbReference type="SAM" id="MobiDB-lite"/>
    </source>
</evidence>
<keyword evidence="6" id="KW-1185">Reference proteome</keyword>
<sequence>MRNEYLDQVQEQQQRLEVDLKARKMASPMSVPAQAAGMAPRRRGGMGAPPPPEMPGGNAVDVRVTGFWRWKNVVVPPNAYVVHTRRGHDKPLHIGLGVSFRFNPAIDSFLVVPGAMQTILINAHCICRELQGLLVQGYVQWIIEDFATAYKKLDFTDVDDPMRVVNVQLREQAEAAIKDKVATMSIDAVLSDKQPIIEELTARIRQVAEGGGGSDKGLGLRIVTVQIKEAVVSSARLWESLQKPFRAERERVARLAGLETEEAISRRELQVKQERERSHLETEGELSQLRAHKDAEAYDRKQAEELRRQQREEEAARTLAVERQQSALHTAELHKARLAVETELAQLKHEAQAAQRKREAQASLEVLEAERTAGNKQKRFELELLEARQHILNGLSPANVQSRLVELLPTIAEKMPQPQELRSFSIGTGAGIQEGQALTSLVAQMMALVKALRPEAEVAPAKLPAPPPPERPAP</sequence>
<organism evidence="5 6">
    <name type="scientific">Hyalangium rubrum</name>
    <dbReference type="NCBI Taxonomy" id="3103134"/>
    <lineage>
        <taxon>Bacteria</taxon>
        <taxon>Pseudomonadati</taxon>
        <taxon>Myxococcota</taxon>
        <taxon>Myxococcia</taxon>
        <taxon>Myxococcales</taxon>
        <taxon>Cystobacterineae</taxon>
        <taxon>Archangiaceae</taxon>
        <taxon>Hyalangium</taxon>
    </lineage>
</organism>
<gene>
    <name evidence="5" type="ORF">SYV04_33935</name>
</gene>
<feature type="region of interest" description="Disordered" evidence="3">
    <location>
        <begin position="25"/>
        <end position="56"/>
    </location>
</feature>
<dbReference type="EMBL" id="JAXIVS010000014">
    <property type="protein sequence ID" value="MDY7231442.1"/>
    <property type="molecule type" value="Genomic_DNA"/>
</dbReference>
<comment type="caution">
    <text evidence="5">The sequence shown here is derived from an EMBL/GenBank/DDBJ whole genome shotgun (WGS) entry which is preliminary data.</text>
</comment>
<feature type="domain" description="Band 7" evidence="4">
    <location>
        <begin position="74"/>
        <end position="261"/>
    </location>
</feature>
<dbReference type="PANTHER" id="PTHR42911:SF1">
    <property type="entry name" value="MODULATOR OF FTSH PROTEASE HFLC"/>
    <property type="match status" value="1"/>
</dbReference>
<comment type="subcellular location">
    <subcellularLocation>
        <location evidence="1">Membrane</location>
        <topology evidence="1">Single-pass membrane protein</topology>
    </subcellularLocation>
</comment>
<evidence type="ECO:0000259" key="4">
    <source>
        <dbReference type="Pfam" id="PF01145"/>
    </source>
</evidence>
<keyword evidence="2" id="KW-0175">Coiled coil</keyword>
<evidence type="ECO:0000256" key="2">
    <source>
        <dbReference type="SAM" id="Coils"/>
    </source>
</evidence>
<dbReference type="Proteomes" id="UP001291309">
    <property type="component" value="Unassembled WGS sequence"/>
</dbReference>
<dbReference type="SUPFAM" id="SSF117892">
    <property type="entry name" value="Band 7/SPFH domain"/>
    <property type="match status" value="1"/>
</dbReference>
<evidence type="ECO:0000313" key="6">
    <source>
        <dbReference type="Proteomes" id="UP001291309"/>
    </source>
</evidence>
<evidence type="ECO:0000313" key="5">
    <source>
        <dbReference type="EMBL" id="MDY7231442.1"/>
    </source>
</evidence>
<feature type="compositionally biased region" description="Basic and acidic residues" evidence="3">
    <location>
        <begin position="273"/>
        <end position="282"/>
    </location>
</feature>